<evidence type="ECO:0000256" key="1">
    <source>
        <dbReference type="SAM" id="Phobius"/>
    </source>
</evidence>
<feature type="non-terminal residue" evidence="2">
    <location>
        <position position="1"/>
    </location>
</feature>
<protein>
    <submittedName>
        <fullName evidence="2">Uncharacterized protein</fullName>
    </submittedName>
</protein>
<name>A0A4Y2FDM4_ARAVE</name>
<dbReference type="AlphaFoldDB" id="A0A4Y2FDM4"/>
<evidence type="ECO:0000313" key="3">
    <source>
        <dbReference type="Proteomes" id="UP000499080"/>
    </source>
</evidence>
<feature type="transmembrane region" description="Helical" evidence="1">
    <location>
        <begin position="31"/>
        <end position="56"/>
    </location>
</feature>
<evidence type="ECO:0000313" key="2">
    <source>
        <dbReference type="EMBL" id="GBM38399.1"/>
    </source>
</evidence>
<comment type="caution">
    <text evidence="2">The sequence shown here is derived from an EMBL/GenBank/DDBJ whole genome shotgun (WGS) entry which is preliminary data.</text>
</comment>
<keyword evidence="1" id="KW-1133">Transmembrane helix</keyword>
<keyword evidence="1" id="KW-0812">Transmembrane</keyword>
<keyword evidence="1" id="KW-0472">Membrane</keyword>
<dbReference type="Proteomes" id="UP000499080">
    <property type="component" value="Unassembled WGS sequence"/>
</dbReference>
<proteinExistence type="predicted"/>
<sequence length="64" mass="6948">GRDAFTSDAEENTQKCRIWRTTSPSCACSSTVILCILITVLYGVILLLISPCSLFLRGEPSSLP</sequence>
<organism evidence="2 3">
    <name type="scientific">Araneus ventricosus</name>
    <name type="common">Orbweaver spider</name>
    <name type="synonym">Epeira ventricosa</name>
    <dbReference type="NCBI Taxonomy" id="182803"/>
    <lineage>
        <taxon>Eukaryota</taxon>
        <taxon>Metazoa</taxon>
        <taxon>Ecdysozoa</taxon>
        <taxon>Arthropoda</taxon>
        <taxon>Chelicerata</taxon>
        <taxon>Arachnida</taxon>
        <taxon>Araneae</taxon>
        <taxon>Araneomorphae</taxon>
        <taxon>Entelegynae</taxon>
        <taxon>Araneoidea</taxon>
        <taxon>Araneidae</taxon>
        <taxon>Araneus</taxon>
    </lineage>
</organism>
<dbReference type="EMBL" id="BGPR01249810">
    <property type="protein sequence ID" value="GBM38399.1"/>
    <property type="molecule type" value="Genomic_DNA"/>
</dbReference>
<accession>A0A4Y2FDM4</accession>
<gene>
    <name evidence="2" type="ORF">AVEN_269086_1</name>
</gene>
<keyword evidence="3" id="KW-1185">Reference proteome</keyword>
<reference evidence="2 3" key="1">
    <citation type="journal article" date="2019" name="Sci. Rep.">
        <title>Orb-weaving spider Araneus ventricosus genome elucidates the spidroin gene catalogue.</title>
        <authorList>
            <person name="Kono N."/>
            <person name="Nakamura H."/>
            <person name="Ohtoshi R."/>
            <person name="Moran D.A.P."/>
            <person name="Shinohara A."/>
            <person name="Yoshida Y."/>
            <person name="Fujiwara M."/>
            <person name="Mori M."/>
            <person name="Tomita M."/>
            <person name="Arakawa K."/>
        </authorList>
    </citation>
    <scope>NUCLEOTIDE SEQUENCE [LARGE SCALE GENOMIC DNA]</scope>
</reference>